<name>A0A934RSP6_9BACT</name>
<keyword evidence="4 6" id="KW-1133">Transmembrane helix</keyword>
<comment type="subcellular location">
    <subcellularLocation>
        <location evidence="1">Cell membrane</location>
        <topology evidence="1">Multi-pass membrane protein</topology>
    </subcellularLocation>
</comment>
<evidence type="ECO:0000313" key="10">
    <source>
        <dbReference type="Proteomes" id="UP000617628"/>
    </source>
</evidence>
<evidence type="ECO:0000259" key="8">
    <source>
        <dbReference type="Pfam" id="PF13807"/>
    </source>
</evidence>
<dbReference type="Pfam" id="PF13807">
    <property type="entry name" value="GNVR"/>
    <property type="match status" value="1"/>
</dbReference>
<dbReference type="GO" id="GO:0005886">
    <property type="term" value="C:plasma membrane"/>
    <property type="evidence" value="ECO:0007669"/>
    <property type="project" value="UniProtKB-SubCell"/>
</dbReference>
<dbReference type="RefSeq" id="WP_200353885.1">
    <property type="nucleotide sequence ID" value="NZ_JAENIL010000003.1"/>
</dbReference>
<accession>A0A934RSP6</accession>
<dbReference type="Proteomes" id="UP000617628">
    <property type="component" value="Unassembled WGS sequence"/>
</dbReference>
<keyword evidence="10" id="KW-1185">Reference proteome</keyword>
<dbReference type="InterPro" id="IPR050445">
    <property type="entry name" value="Bact_polysacc_biosynth/exp"/>
</dbReference>
<dbReference type="EMBL" id="JAENIL010000003">
    <property type="protein sequence ID" value="MBK1875666.1"/>
    <property type="molecule type" value="Genomic_DNA"/>
</dbReference>
<gene>
    <name evidence="9" type="ORF">JIN87_02240</name>
</gene>
<dbReference type="AlphaFoldDB" id="A0A934RSP6"/>
<feature type="transmembrane region" description="Helical" evidence="6">
    <location>
        <begin position="276"/>
        <end position="298"/>
    </location>
</feature>
<dbReference type="Gene3D" id="3.30.1890.10">
    <property type="entry name" value="FepE-like"/>
    <property type="match status" value="1"/>
</dbReference>
<evidence type="ECO:0000313" key="9">
    <source>
        <dbReference type="EMBL" id="MBK1875666.1"/>
    </source>
</evidence>
<dbReference type="PANTHER" id="PTHR32309:SF13">
    <property type="entry name" value="FERRIC ENTEROBACTIN TRANSPORT PROTEIN FEPE"/>
    <property type="match status" value="1"/>
</dbReference>
<protein>
    <recommendedName>
        <fullName evidence="11">Lipopolysaccharide biosynthesis protein</fullName>
    </recommendedName>
</protein>
<organism evidence="9 10">
    <name type="scientific">Pelagicoccus mobilis</name>
    <dbReference type="NCBI Taxonomy" id="415221"/>
    <lineage>
        <taxon>Bacteria</taxon>
        <taxon>Pseudomonadati</taxon>
        <taxon>Verrucomicrobiota</taxon>
        <taxon>Opitutia</taxon>
        <taxon>Puniceicoccales</taxon>
        <taxon>Pelagicoccaceae</taxon>
        <taxon>Pelagicoccus</taxon>
    </lineage>
</organism>
<dbReference type="InterPro" id="IPR003856">
    <property type="entry name" value="LPS_length_determ_N"/>
</dbReference>
<dbReference type="Pfam" id="PF02706">
    <property type="entry name" value="Wzz"/>
    <property type="match status" value="1"/>
</dbReference>
<keyword evidence="3 6" id="KW-0812">Transmembrane</keyword>
<feature type="domain" description="Polysaccharide chain length determinant N-terminal" evidence="7">
    <location>
        <begin position="19"/>
        <end position="117"/>
    </location>
</feature>
<evidence type="ECO:0000256" key="6">
    <source>
        <dbReference type="SAM" id="Phobius"/>
    </source>
</evidence>
<evidence type="ECO:0000256" key="2">
    <source>
        <dbReference type="ARBA" id="ARBA00022475"/>
    </source>
</evidence>
<evidence type="ECO:0000256" key="1">
    <source>
        <dbReference type="ARBA" id="ARBA00004651"/>
    </source>
</evidence>
<evidence type="ECO:0000259" key="7">
    <source>
        <dbReference type="Pfam" id="PF02706"/>
    </source>
</evidence>
<keyword evidence="5 6" id="KW-0472">Membrane</keyword>
<keyword evidence="2" id="KW-1003">Cell membrane</keyword>
<reference evidence="9" key="1">
    <citation type="submission" date="2021-01" db="EMBL/GenBank/DDBJ databases">
        <title>Modified the classification status of verrucomicrobia.</title>
        <authorList>
            <person name="Feng X."/>
        </authorList>
    </citation>
    <scope>NUCLEOTIDE SEQUENCE</scope>
    <source>
        <strain evidence="9">KCTC 13126</strain>
    </source>
</reference>
<sequence length="304" mass="33585">MSDSTPPQHPQYTYPPEDDELSLIDLWNIVWKRKWPWLTFGPLFGIVGTIIALNATVYFKAEATLAPNTDEDTGGGLAALAGQFGGLASMAGINLGGGGSTENAIATLKSRQFLTPLLTTNENLIALFPDEWDSDTKTWTVSKDRRNNDKRPTDQEAYDRFVKSSFGVSQDKKTGIVTVSIELEDPVKAAEWTNALIAQLNAHLRTQARQEAQKNLDYLNNQLSQTQVIEIRESLYGLIESQTKNAMLANAKEDFAFKVIDPAIVPELKSKPKRGLIVIASGFLGGIFGLFLCFVLYLKEQQQA</sequence>
<evidence type="ECO:0000256" key="4">
    <source>
        <dbReference type="ARBA" id="ARBA00022989"/>
    </source>
</evidence>
<proteinExistence type="predicted"/>
<evidence type="ECO:0000256" key="3">
    <source>
        <dbReference type="ARBA" id="ARBA00022692"/>
    </source>
</evidence>
<dbReference type="GO" id="GO:0004713">
    <property type="term" value="F:protein tyrosine kinase activity"/>
    <property type="evidence" value="ECO:0007669"/>
    <property type="project" value="TreeGrafter"/>
</dbReference>
<evidence type="ECO:0008006" key="11">
    <source>
        <dbReference type="Google" id="ProtNLM"/>
    </source>
</evidence>
<dbReference type="InterPro" id="IPR032807">
    <property type="entry name" value="GNVR"/>
</dbReference>
<evidence type="ECO:0000256" key="5">
    <source>
        <dbReference type="ARBA" id="ARBA00023136"/>
    </source>
</evidence>
<feature type="transmembrane region" description="Helical" evidence="6">
    <location>
        <begin position="35"/>
        <end position="59"/>
    </location>
</feature>
<comment type="caution">
    <text evidence="9">The sequence shown here is derived from an EMBL/GenBank/DDBJ whole genome shotgun (WGS) entry which is preliminary data.</text>
</comment>
<feature type="domain" description="Tyrosine-protein kinase G-rich" evidence="8">
    <location>
        <begin position="229"/>
        <end position="295"/>
    </location>
</feature>
<dbReference type="PANTHER" id="PTHR32309">
    <property type="entry name" value="TYROSINE-PROTEIN KINASE"/>
    <property type="match status" value="1"/>
</dbReference>